<evidence type="ECO:0000256" key="8">
    <source>
        <dbReference type="ARBA" id="ARBA00023136"/>
    </source>
</evidence>
<dbReference type="Proteomes" id="UP000663873">
    <property type="component" value="Unassembled WGS sequence"/>
</dbReference>
<dbReference type="SUPFAM" id="SSF48097">
    <property type="entry name" value="Regulator of G-protein signaling, RGS"/>
    <property type="match status" value="1"/>
</dbReference>
<dbReference type="Gene3D" id="1.10.167.10">
    <property type="entry name" value="Regulator of G-protein Signalling 4, domain 2"/>
    <property type="match status" value="1"/>
</dbReference>
<feature type="region of interest" description="Disordered" evidence="10">
    <location>
        <begin position="1557"/>
        <end position="1585"/>
    </location>
</feature>
<dbReference type="Gene3D" id="1.20.900.10">
    <property type="entry name" value="Dbl homology (DH) domain"/>
    <property type="match status" value="1"/>
</dbReference>
<dbReference type="InterPro" id="IPR041020">
    <property type="entry name" value="PH_16"/>
</dbReference>
<evidence type="ECO:0000256" key="9">
    <source>
        <dbReference type="SAM" id="Coils"/>
    </source>
</evidence>
<feature type="domain" description="DH" evidence="11">
    <location>
        <begin position="1159"/>
        <end position="1369"/>
    </location>
</feature>
<feature type="compositionally biased region" description="Polar residues" evidence="10">
    <location>
        <begin position="421"/>
        <end position="440"/>
    </location>
</feature>
<dbReference type="EMBL" id="CAJOBP010000765">
    <property type="protein sequence ID" value="CAF4218030.1"/>
    <property type="molecule type" value="Genomic_DNA"/>
</dbReference>
<dbReference type="GO" id="GO:0046872">
    <property type="term" value="F:metal ion binding"/>
    <property type="evidence" value="ECO:0007669"/>
    <property type="project" value="UniProtKB-KW"/>
</dbReference>
<feature type="region of interest" description="Disordered" evidence="10">
    <location>
        <begin position="1002"/>
        <end position="1031"/>
    </location>
</feature>
<dbReference type="PROSITE" id="PS00479">
    <property type="entry name" value="ZF_DAG_PE_1"/>
    <property type="match status" value="1"/>
</dbReference>
<dbReference type="CDD" id="cd00160">
    <property type="entry name" value="RhoGEF"/>
    <property type="match status" value="1"/>
</dbReference>
<accession>A0A820D4E9</accession>
<dbReference type="PANTHER" id="PTHR45872">
    <property type="entry name" value="RHO GUANINE NUCLEOTIDE EXCHANGE FACTOR 2, ISOFORM D"/>
    <property type="match status" value="1"/>
</dbReference>
<dbReference type="SMART" id="SM00109">
    <property type="entry name" value="C1"/>
    <property type="match status" value="1"/>
</dbReference>
<evidence type="ECO:0000313" key="13">
    <source>
        <dbReference type="EMBL" id="CAF4218030.1"/>
    </source>
</evidence>
<feature type="compositionally biased region" description="Polar residues" evidence="10">
    <location>
        <begin position="1948"/>
        <end position="1958"/>
    </location>
</feature>
<feature type="region of interest" description="Disordered" evidence="10">
    <location>
        <begin position="1948"/>
        <end position="1969"/>
    </location>
</feature>
<feature type="compositionally biased region" description="Polar residues" evidence="10">
    <location>
        <begin position="1002"/>
        <end position="1011"/>
    </location>
</feature>
<dbReference type="GO" id="GO:0005085">
    <property type="term" value="F:guanyl-nucleotide exchange factor activity"/>
    <property type="evidence" value="ECO:0007669"/>
    <property type="project" value="InterPro"/>
</dbReference>
<dbReference type="Pfam" id="PF17838">
    <property type="entry name" value="PH_16"/>
    <property type="match status" value="1"/>
</dbReference>
<dbReference type="GO" id="GO:0005737">
    <property type="term" value="C:cytoplasm"/>
    <property type="evidence" value="ECO:0007669"/>
    <property type="project" value="UniProtKB-SubCell"/>
</dbReference>
<evidence type="ECO:0000256" key="7">
    <source>
        <dbReference type="ARBA" id="ARBA00022833"/>
    </source>
</evidence>
<feature type="compositionally biased region" description="Low complexity" evidence="10">
    <location>
        <begin position="267"/>
        <end position="288"/>
    </location>
</feature>
<feature type="domain" description="Phorbol-ester/DAG-type" evidence="12">
    <location>
        <begin position="871"/>
        <end position="921"/>
    </location>
</feature>
<evidence type="ECO:0000259" key="11">
    <source>
        <dbReference type="PROSITE" id="PS50010"/>
    </source>
</evidence>
<feature type="compositionally biased region" description="Low complexity" evidence="10">
    <location>
        <begin position="1559"/>
        <end position="1578"/>
    </location>
</feature>
<dbReference type="InterPro" id="IPR035899">
    <property type="entry name" value="DBL_dom_sf"/>
</dbReference>
<evidence type="ECO:0000256" key="4">
    <source>
        <dbReference type="ARBA" id="ARBA00022490"/>
    </source>
</evidence>
<keyword evidence="6" id="KW-0479">Metal-binding</keyword>
<dbReference type="InterPro" id="IPR044926">
    <property type="entry name" value="RGS_subdomain_2"/>
</dbReference>
<sequence>MATAISVRIPAGKLGTVRVDRTIDVYPASIINDNDNFNSNSATPCIPTLASHRQLTKTTVTATPIPLIIAHSEQEQQQQLHSFVPITKWVDHPNGNNSNKKNNLDDEQMSDIAVIYSLVRHASNHRTSSLTSSPKIIVSPISVNTNNINNDNSNSISRSFINKNYTLEAPLTPVVTHTSKQAQIKTLSSTRTIAASFTPASTSAPTSSQSYLHASLTPPLVPSSVRIQASTSFTSHDRPTVPSIAIKPRPYSFRALNRTSHEIKKIQTNNTNDNNNTTTNSNNNTSQTIRSRRSFRTAPRNAIERQISNITGRVSQLHDSFLARLSDLTSSTNSRQRNRSLTSLNSQTVNTINLTENDLRLTQTSSSTRQQRRLVKPRPKSETYDDHHRVNAAGSYAQLTLLGQPKVNSTSTQKVIPADNQNGRVSFRTNNNQTLSGPERSNSTTSTHSLSTTVDIKKVKENYDRIFKQLEKSKADLERQRAKGPNHNPTKVAFIENQTRQYEQQLNELKRRLDHVESSVDISPVKSSLNVENLGNQTNLSVESFSRTSILSDGTIDNKKHSSLSESTILQLMTAAVPTAPPSAVSSPIQHLRRKLNTGRSEFYDLTKYGDSSNAIQSADDKYTRDTTDNDDEVTELQSKTSISSFEDIRLFINKSNWAPLSVFLHFLLTDSNSDPNYLLFYILTEELRPKKAENRSELVRWIFEIHSTFTMNGSPLYIGLPQSQTDSINRCLEAQQQDLNDDIKLIFNDAKDFARSIISDRQLSDFNHKRTLGVYRDIDFPLTTKQSHFIEELFRSKFESYYKANTDDWNSIRNSKDLALICSLATFLKRCDIKKCGNIPLEKIPKFLDREQRRLLSKLPRAPQTKRVKDHQLNEHQFSIQTSCKVCSKPVWGINYQGYLCGYCQQSFHRECCSLISEKCSKDRKTNSINNPIQMKPRKTPKNTSKSFSADNLIQPLFGGIPCSCTQQHMQQQVVSPQRVFIRRSVGGSSTLFNEIMMTYNGPTRTSSLNDGREGSIPNENYENASGTNEGNDVISANLLSIQEQNKNSNLGRRFSDRQVAPHRPASKHRSSSNPQMGGNTIDELLSRGDSEVTIQQQDSINQKSNSFDTPTISESANQQTTTYGDSDLEADVNTLPNLSDFIPNDVLQLLYQSREWKLQTTINELIHTERTHLKGLKIMKKCFREPMERFPGMSPVELDCIFRNLDQLIDLHTQFKYALRQHREEAKDHVVRHIGDLILRFLDGDKGEQFARACAYFIEDQSQALKLIKKKEQSADFAALMRKEQSADFAALMRVSLALSVKVCEANTLCRRLTLKDYLPSVMTRFTKLKMLFEAMKKFVSDDEIESEKLSKCVDCADSILKRMNYARLKKEQEALLKQIKSNLEIQIPNDDKSINLQNLHDCLEVTNNRLIYSGTLKLLPDTTTQKTEFECCLFTDVFVFFQKIPMQPTEQRGIDEPYRYVLKEHQRDANIGRHTRPRAAVPGARYTATQNFILTPVIRLEHLLIKKKACGGARSFYVIDTDKKQLIEVEANSKDDLEKWLEWIEKGRKPFEKSKSVTSSASEKSLSPSLTSQSTVALQPSKSTTRSAIIEEQENIQLVEPNQVKIIEKQTLIEDTPDSLFNAILEKDKELKRLLHEKEMLLSRLLNIPESKINDMPGNIASVHKMKPNSSLEAITNAASYHNQLVQAVSQRQNRAAEEKKISAIEVQSFWTPLTQLGEQLTLALKLTNQQKNDGPQIREYRVQISDTENPVLRRNSNSTSTINITPSMLSGTSQTYSDLKDSISLSSLHSSESLGSVRTPSQAQTFHDMTQFERRSPLVNEQLSSITDLDETMKSPPLKSKLQQLHMATEVIERYDEGVFDDGNGSPTEEDENNSAAAADSDDEDEIEHFDSTDSIIASVDTAPQQSNNYLLQTNNVQTNLDNSTEAQTVDLDMYEEEVYDNVKSNDSSMNNVNDKPAIRNVSDA</sequence>
<keyword evidence="4" id="KW-0963">Cytoplasm</keyword>
<feature type="region of interest" description="Disordered" evidence="10">
    <location>
        <begin position="421"/>
        <end position="451"/>
    </location>
</feature>
<dbReference type="InterPro" id="IPR011993">
    <property type="entry name" value="PH-like_dom_sf"/>
</dbReference>
<evidence type="ECO:0000256" key="6">
    <source>
        <dbReference type="ARBA" id="ARBA00022723"/>
    </source>
</evidence>
<feature type="compositionally biased region" description="Low complexity" evidence="10">
    <location>
        <begin position="441"/>
        <end position="451"/>
    </location>
</feature>
<dbReference type="Gene3D" id="3.30.60.20">
    <property type="match status" value="1"/>
</dbReference>
<dbReference type="InterPro" id="IPR046349">
    <property type="entry name" value="C1-like_sf"/>
</dbReference>
<reference evidence="13" key="1">
    <citation type="submission" date="2021-02" db="EMBL/GenBank/DDBJ databases">
        <authorList>
            <person name="Nowell W R."/>
        </authorList>
    </citation>
    <scope>NUCLEOTIDE SEQUENCE</scope>
</reference>
<dbReference type="Pfam" id="PF00130">
    <property type="entry name" value="C1_1"/>
    <property type="match status" value="1"/>
</dbReference>
<dbReference type="Gene3D" id="2.30.29.30">
    <property type="entry name" value="Pleckstrin-homology domain (PH domain)/Phosphotyrosine-binding domain (PTB)"/>
    <property type="match status" value="1"/>
</dbReference>
<evidence type="ECO:0000256" key="10">
    <source>
        <dbReference type="SAM" id="MobiDB-lite"/>
    </source>
</evidence>
<dbReference type="SUPFAM" id="SSF57889">
    <property type="entry name" value="Cysteine-rich domain"/>
    <property type="match status" value="1"/>
</dbReference>
<dbReference type="PANTHER" id="PTHR45872:SF2">
    <property type="entry name" value="RHO GUANINE NUCLEOTIDE EXCHANGE FACTOR 2, ISOFORM D"/>
    <property type="match status" value="1"/>
</dbReference>
<dbReference type="SUPFAM" id="SSF48065">
    <property type="entry name" value="DBL homology domain (DH-domain)"/>
    <property type="match status" value="1"/>
</dbReference>
<proteinExistence type="predicted"/>
<dbReference type="InterPro" id="IPR000219">
    <property type="entry name" value="DH_dom"/>
</dbReference>
<dbReference type="SUPFAM" id="SSF50729">
    <property type="entry name" value="PH domain-like"/>
    <property type="match status" value="1"/>
</dbReference>
<feature type="region of interest" description="Disordered" evidence="10">
    <location>
        <begin position="1862"/>
        <end position="1892"/>
    </location>
</feature>
<feature type="compositionally biased region" description="Polar residues" evidence="10">
    <location>
        <begin position="1019"/>
        <end position="1031"/>
    </location>
</feature>
<dbReference type="PROSITE" id="PS50010">
    <property type="entry name" value="DH_2"/>
    <property type="match status" value="1"/>
</dbReference>
<evidence type="ECO:0000256" key="3">
    <source>
        <dbReference type="ARBA" id="ARBA00022468"/>
    </source>
</evidence>
<evidence type="ECO:0000256" key="1">
    <source>
        <dbReference type="ARBA" id="ARBA00004370"/>
    </source>
</evidence>
<protein>
    <submittedName>
        <fullName evidence="13">Uncharacterized protein</fullName>
    </submittedName>
</protein>
<dbReference type="GO" id="GO:0005096">
    <property type="term" value="F:GTPase activator activity"/>
    <property type="evidence" value="ECO:0007669"/>
    <property type="project" value="UniProtKB-KW"/>
</dbReference>
<dbReference type="InterPro" id="IPR036305">
    <property type="entry name" value="RGS_sf"/>
</dbReference>
<organism evidence="13 14">
    <name type="scientific">Rotaria socialis</name>
    <dbReference type="NCBI Taxonomy" id="392032"/>
    <lineage>
        <taxon>Eukaryota</taxon>
        <taxon>Metazoa</taxon>
        <taxon>Spiralia</taxon>
        <taxon>Gnathifera</taxon>
        <taxon>Rotifera</taxon>
        <taxon>Eurotatoria</taxon>
        <taxon>Bdelloidea</taxon>
        <taxon>Philodinida</taxon>
        <taxon>Philodinidae</taxon>
        <taxon>Rotaria</taxon>
    </lineage>
</organism>
<comment type="subcellular location">
    <subcellularLocation>
        <location evidence="2">Cytoplasm</location>
    </subcellularLocation>
    <subcellularLocation>
        <location evidence="1">Membrane</location>
    </subcellularLocation>
</comment>
<feature type="region of interest" description="Disordered" evidence="10">
    <location>
        <begin position="1099"/>
        <end position="1124"/>
    </location>
</feature>
<keyword evidence="14" id="KW-1185">Reference proteome</keyword>
<evidence type="ECO:0000313" key="14">
    <source>
        <dbReference type="Proteomes" id="UP000663873"/>
    </source>
</evidence>
<dbReference type="InterPro" id="IPR015212">
    <property type="entry name" value="RGS-like_dom"/>
</dbReference>
<dbReference type="PROSITE" id="PS50081">
    <property type="entry name" value="ZF_DAG_PE_2"/>
    <property type="match status" value="1"/>
</dbReference>
<dbReference type="GO" id="GO:0007186">
    <property type="term" value="P:G protein-coupled receptor signaling pathway"/>
    <property type="evidence" value="ECO:0007669"/>
    <property type="project" value="TreeGrafter"/>
</dbReference>
<evidence type="ECO:0000256" key="2">
    <source>
        <dbReference type="ARBA" id="ARBA00004496"/>
    </source>
</evidence>
<keyword evidence="3" id="KW-0343">GTPase activation</keyword>
<feature type="coiled-coil region" evidence="9">
    <location>
        <begin position="456"/>
        <end position="519"/>
    </location>
</feature>
<name>A0A820D4E9_9BILA</name>
<feature type="region of interest" description="Disordered" evidence="10">
    <location>
        <begin position="265"/>
        <end position="300"/>
    </location>
</feature>
<keyword evidence="7" id="KW-0862">Zinc</keyword>
<keyword evidence="9" id="KW-0175">Coiled coil</keyword>
<gene>
    <name evidence="13" type="ORF">UJA718_LOCUS7555</name>
</gene>
<feature type="region of interest" description="Disordered" evidence="10">
    <location>
        <begin position="355"/>
        <end position="387"/>
    </location>
</feature>
<keyword evidence="8" id="KW-0472">Membrane</keyword>
<dbReference type="InterPro" id="IPR002219">
    <property type="entry name" value="PKC_DAG/PE"/>
</dbReference>
<evidence type="ECO:0000256" key="5">
    <source>
        <dbReference type="ARBA" id="ARBA00022553"/>
    </source>
</evidence>
<feature type="compositionally biased region" description="Low complexity" evidence="10">
    <location>
        <begin position="360"/>
        <end position="369"/>
    </location>
</feature>
<dbReference type="GO" id="GO:0001664">
    <property type="term" value="F:G protein-coupled receptor binding"/>
    <property type="evidence" value="ECO:0007669"/>
    <property type="project" value="TreeGrafter"/>
</dbReference>
<keyword evidence="5" id="KW-0597">Phosphoprotein</keyword>
<dbReference type="Pfam" id="PF00621">
    <property type="entry name" value="RhoGEF"/>
    <property type="match status" value="1"/>
</dbReference>
<comment type="caution">
    <text evidence="13">The sequence shown here is derived from an EMBL/GenBank/DDBJ whole genome shotgun (WGS) entry which is preliminary data.</text>
</comment>
<feature type="region of interest" description="Disordered" evidence="10">
    <location>
        <begin position="1049"/>
        <end position="1085"/>
    </location>
</feature>
<dbReference type="Pfam" id="PF09128">
    <property type="entry name" value="RGS-like"/>
    <property type="match status" value="1"/>
</dbReference>
<evidence type="ECO:0000259" key="12">
    <source>
        <dbReference type="PROSITE" id="PS50081"/>
    </source>
</evidence>
<dbReference type="SMART" id="SM00325">
    <property type="entry name" value="RhoGEF"/>
    <property type="match status" value="1"/>
</dbReference>
<dbReference type="GO" id="GO:0016020">
    <property type="term" value="C:membrane"/>
    <property type="evidence" value="ECO:0007669"/>
    <property type="project" value="UniProtKB-SubCell"/>
</dbReference>